<proteinExistence type="predicted"/>
<sequence>MCNPFSIKLFNIPPMKKISYILIIIACSFISFQSQAQQTVIGAVDNNDLAKYIELAKKNYAKRKVQQATSESFKQDVSVAKMSYLDMFGASYIYRPQGKTAVDPINPYNVNGFQFGINFNLGSFLQKPYNVKKAKANYMIAKYQELDFDNGLIVEVKKRYYDFLLQTSLLKVYTQSAQDSKGVAESSRYKFEKGQVTLDVYNQSRIAQTSAISLQVQAESDYLKAKDLLEEVIGQPLSEVK</sequence>
<dbReference type="OrthoDB" id="793488at2"/>
<evidence type="ECO:0000256" key="1">
    <source>
        <dbReference type="SAM" id="SignalP"/>
    </source>
</evidence>
<feature type="signal peptide" evidence="1">
    <location>
        <begin position="1"/>
        <end position="36"/>
    </location>
</feature>
<gene>
    <name evidence="2" type="ORF">EZ456_17560</name>
</gene>
<dbReference type="Proteomes" id="UP000293925">
    <property type="component" value="Unassembled WGS sequence"/>
</dbReference>
<evidence type="ECO:0000313" key="3">
    <source>
        <dbReference type="Proteomes" id="UP000293925"/>
    </source>
</evidence>
<keyword evidence="1" id="KW-0732">Signal</keyword>
<comment type="caution">
    <text evidence="2">The sequence shown here is derived from an EMBL/GenBank/DDBJ whole genome shotgun (WGS) entry which is preliminary data.</text>
</comment>
<dbReference type="AlphaFoldDB" id="A0A4R0PV06"/>
<protein>
    <recommendedName>
        <fullName evidence="4">Outer membrane efflux protein</fullName>
    </recommendedName>
</protein>
<name>A0A4R0PV06_9SPHI</name>
<feature type="chain" id="PRO_5020918968" description="Outer membrane efflux protein" evidence="1">
    <location>
        <begin position="37"/>
        <end position="241"/>
    </location>
</feature>
<dbReference type="SUPFAM" id="SSF56954">
    <property type="entry name" value="Outer membrane efflux proteins (OEP)"/>
    <property type="match status" value="1"/>
</dbReference>
<reference evidence="2 3" key="1">
    <citation type="submission" date="2019-02" db="EMBL/GenBank/DDBJ databases">
        <title>Pedobacter sp. RP-3-21 sp. nov., isolated from Arctic soil.</title>
        <authorList>
            <person name="Dahal R.H."/>
        </authorList>
    </citation>
    <scope>NUCLEOTIDE SEQUENCE [LARGE SCALE GENOMIC DNA]</scope>
    <source>
        <strain evidence="2 3">RP-3-21</strain>
    </source>
</reference>
<dbReference type="EMBL" id="SJSO01000016">
    <property type="protein sequence ID" value="TCD23412.1"/>
    <property type="molecule type" value="Genomic_DNA"/>
</dbReference>
<dbReference type="GO" id="GO:0015562">
    <property type="term" value="F:efflux transmembrane transporter activity"/>
    <property type="evidence" value="ECO:0007669"/>
    <property type="project" value="InterPro"/>
</dbReference>
<dbReference type="Gene3D" id="1.20.1600.10">
    <property type="entry name" value="Outer membrane efflux proteins (OEP)"/>
    <property type="match status" value="1"/>
</dbReference>
<keyword evidence="3" id="KW-1185">Reference proteome</keyword>
<evidence type="ECO:0000313" key="2">
    <source>
        <dbReference type="EMBL" id="TCD23412.1"/>
    </source>
</evidence>
<accession>A0A4R0PV06</accession>
<evidence type="ECO:0008006" key="4">
    <source>
        <dbReference type="Google" id="ProtNLM"/>
    </source>
</evidence>
<organism evidence="2 3">
    <name type="scientific">Pedobacter psychrodurus</name>
    <dbReference type="NCBI Taxonomy" id="2530456"/>
    <lineage>
        <taxon>Bacteria</taxon>
        <taxon>Pseudomonadati</taxon>
        <taxon>Bacteroidota</taxon>
        <taxon>Sphingobacteriia</taxon>
        <taxon>Sphingobacteriales</taxon>
        <taxon>Sphingobacteriaceae</taxon>
        <taxon>Pedobacter</taxon>
    </lineage>
</organism>